<accession>A0A4C1SEZ5</accession>
<dbReference type="Proteomes" id="UP000299102">
    <property type="component" value="Unassembled WGS sequence"/>
</dbReference>
<organism evidence="1 2">
    <name type="scientific">Eumeta variegata</name>
    <name type="common">Bagworm moth</name>
    <name type="synonym">Eumeta japonica</name>
    <dbReference type="NCBI Taxonomy" id="151549"/>
    <lineage>
        <taxon>Eukaryota</taxon>
        <taxon>Metazoa</taxon>
        <taxon>Ecdysozoa</taxon>
        <taxon>Arthropoda</taxon>
        <taxon>Hexapoda</taxon>
        <taxon>Insecta</taxon>
        <taxon>Pterygota</taxon>
        <taxon>Neoptera</taxon>
        <taxon>Endopterygota</taxon>
        <taxon>Lepidoptera</taxon>
        <taxon>Glossata</taxon>
        <taxon>Ditrysia</taxon>
        <taxon>Tineoidea</taxon>
        <taxon>Psychidae</taxon>
        <taxon>Oiketicinae</taxon>
        <taxon>Eumeta</taxon>
    </lineage>
</organism>
<evidence type="ECO:0000313" key="2">
    <source>
        <dbReference type="Proteomes" id="UP000299102"/>
    </source>
</evidence>
<keyword evidence="2" id="KW-1185">Reference proteome</keyword>
<proteinExistence type="predicted"/>
<protein>
    <submittedName>
        <fullName evidence="1">Uncharacterized protein</fullName>
    </submittedName>
</protein>
<gene>
    <name evidence="1" type="ORF">EVAR_784_1</name>
</gene>
<name>A0A4C1SEZ5_EUMVA</name>
<reference evidence="1 2" key="1">
    <citation type="journal article" date="2019" name="Commun. Biol.">
        <title>The bagworm genome reveals a unique fibroin gene that provides high tensile strength.</title>
        <authorList>
            <person name="Kono N."/>
            <person name="Nakamura H."/>
            <person name="Ohtoshi R."/>
            <person name="Tomita M."/>
            <person name="Numata K."/>
            <person name="Arakawa K."/>
        </authorList>
    </citation>
    <scope>NUCLEOTIDE SEQUENCE [LARGE SCALE GENOMIC DNA]</scope>
</reference>
<comment type="caution">
    <text evidence="1">The sequence shown here is derived from an EMBL/GenBank/DDBJ whole genome shotgun (WGS) entry which is preliminary data.</text>
</comment>
<dbReference type="EMBL" id="BGZK01000003">
    <property type="protein sequence ID" value="GBO99679.1"/>
    <property type="molecule type" value="Genomic_DNA"/>
</dbReference>
<sequence>MKKTSAGRMRAFREWQKNLMITSDDFNINFNSEEAEPLITFLDEKFELKSNTDRTHRSGTTIDAAFYRNIENLHSKLFVLLKDDTTTITFIVPAPHFAQMRYSPPKSILKTIAANPGRIQLNSERGGGGAAACCARVGGGDWRALDRAGLPAV</sequence>
<evidence type="ECO:0000313" key="1">
    <source>
        <dbReference type="EMBL" id="GBO99679.1"/>
    </source>
</evidence>
<dbReference type="AlphaFoldDB" id="A0A4C1SEZ5"/>